<dbReference type="Pfam" id="PF14833">
    <property type="entry name" value="NAD_binding_11"/>
    <property type="match status" value="1"/>
</dbReference>
<dbReference type="Gene3D" id="1.10.1040.10">
    <property type="entry name" value="N-(1-d-carboxylethyl)-l-norvaline Dehydrogenase, domain 2"/>
    <property type="match status" value="1"/>
</dbReference>
<dbReference type="EMBL" id="BSOS01000049">
    <property type="protein sequence ID" value="GLR67032.1"/>
    <property type="molecule type" value="Genomic_DNA"/>
</dbReference>
<keyword evidence="1" id="KW-0560">Oxidoreductase</keyword>
<proteinExistence type="predicted"/>
<dbReference type="PANTHER" id="PTHR22981">
    <property type="entry name" value="3-HYDROXYISOBUTYRATE DEHYDROGENASE-RELATED"/>
    <property type="match status" value="1"/>
</dbReference>
<reference evidence="6" key="1">
    <citation type="journal article" date="2019" name="Int. J. Syst. Evol. Microbiol.">
        <title>The Global Catalogue of Microorganisms (GCM) 10K type strain sequencing project: providing services to taxonomists for standard genome sequencing and annotation.</title>
        <authorList>
            <consortium name="The Broad Institute Genomics Platform"/>
            <consortium name="The Broad Institute Genome Sequencing Center for Infectious Disease"/>
            <person name="Wu L."/>
            <person name="Ma J."/>
        </authorList>
    </citation>
    <scope>NUCLEOTIDE SEQUENCE [LARGE SCALE GENOMIC DNA]</scope>
    <source>
        <strain evidence="6">NBRC 112502</strain>
    </source>
</reference>
<evidence type="ECO:0000256" key="2">
    <source>
        <dbReference type="ARBA" id="ARBA00023027"/>
    </source>
</evidence>
<dbReference type="PIRSF" id="PIRSF000103">
    <property type="entry name" value="HIBADH"/>
    <property type="match status" value="1"/>
</dbReference>
<dbReference type="InterPro" id="IPR029154">
    <property type="entry name" value="HIBADH-like_NADP-bd"/>
</dbReference>
<dbReference type="Gene3D" id="3.40.50.720">
    <property type="entry name" value="NAD(P)-binding Rossmann-like Domain"/>
    <property type="match status" value="1"/>
</dbReference>
<dbReference type="SUPFAM" id="SSF51735">
    <property type="entry name" value="NAD(P)-binding Rossmann-fold domains"/>
    <property type="match status" value="1"/>
</dbReference>
<name>A0ABQ6A6Z0_9PROT</name>
<dbReference type="InterPro" id="IPR036291">
    <property type="entry name" value="NAD(P)-bd_dom_sf"/>
</dbReference>
<comment type="caution">
    <text evidence="5">The sequence shown here is derived from an EMBL/GenBank/DDBJ whole genome shotgun (WGS) entry which is preliminary data.</text>
</comment>
<dbReference type="Proteomes" id="UP001156641">
    <property type="component" value="Unassembled WGS sequence"/>
</dbReference>
<protein>
    <submittedName>
        <fullName evidence="5">3-hydroxyisobutyrate dehydrogenase</fullName>
    </submittedName>
</protein>
<keyword evidence="2" id="KW-0520">NAD</keyword>
<dbReference type="InterPro" id="IPR006115">
    <property type="entry name" value="6PGDH_NADP-bd"/>
</dbReference>
<accession>A0ABQ6A6Z0</accession>
<dbReference type="Pfam" id="PF03446">
    <property type="entry name" value="NAD_binding_2"/>
    <property type="match status" value="1"/>
</dbReference>
<dbReference type="SUPFAM" id="SSF48179">
    <property type="entry name" value="6-phosphogluconate dehydrogenase C-terminal domain-like"/>
    <property type="match status" value="1"/>
</dbReference>
<evidence type="ECO:0000259" key="4">
    <source>
        <dbReference type="Pfam" id="PF14833"/>
    </source>
</evidence>
<organism evidence="5 6">
    <name type="scientific">Acidocella aquatica</name>
    <dbReference type="NCBI Taxonomy" id="1922313"/>
    <lineage>
        <taxon>Bacteria</taxon>
        <taxon>Pseudomonadati</taxon>
        <taxon>Pseudomonadota</taxon>
        <taxon>Alphaproteobacteria</taxon>
        <taxon>Acetobacterales</taxon>
        <taxon>Acidocellaceae</taxon>
        <taxon>Acidocella</taxon>
    </lineage>
</organism>
<dbReference type="InterPro" id="IPR015815">
    <property type="entry name" value="HIBADH-related"/>
</dbReference>
<evidence type="ECO:0000313" key="6">
    <source>
        <dbReference type="Proteomes" id="UP001156641"/>
    </source>
</evidence>
<evidence type="ECO:0000256" key="1">
    <source>
        <dbReference type="ARBA" id="ARBA00023002"/>
    </source>
</evidence>
<evidence type="ECO:0000259" key="3">
    <source>
        <dbReference type="Pfam" id="PF03446"/>
    </source>
</evidence>
<feature type="domain" description="6-phosphogluconate dehydrogenase NADP-binding" evidence="3">
    <location>
        <begin position="4"/>
        <end position="162"/>
    </location>
</feature>
<feature type="domain" description="3-hydroxyisobutyrate dehydrogenase-like NAD-binding" evidence="4">
    <location>
        <begin position="166"/>
        <end position="285"/>
    </location>
</feature>
<sequence length="297" mass="30520">MMERVGFIGAGLMGGAIAARMIERGVDVLAYDTSPEMLIKMKAHGAGIAASVREVVDQAEIVYACLPTPEVCRAVALGRDGVADGKKVKVYVETSTIGGAVAVELAEALAGRGIALIDAPVVGGTVALTAGTLGVVASGPGPAFERARPSLETFSGRVFYLGDKAGMGQAGKVVNNAVGYAAFLATCEAVAVAMKAGIDMETAIAIINQGSGANFFSQFVFPQFILKGKYEGTGAIEVGVKDVALFLEEAKRLDVSTPMASSVSALQKRIAASGPAGRDTMTVMHFFTDLVGLPRQG</sequence>
<dbReference type="PANTHER" id="PTHR22981:SF7">
    <property type="entry name" value="3-HYDROXYISOBUTYRATE DEHYDROGENASE, MITOCHONDRIAL"/>
    <property type="match status" value="1"/>
</dbReference>
<evidence type="ECO:0000313" key="5">
    <source>
        <dbReference type="EMBL" id="GLR67032.1"/>
    </source>
</evidence>
<dbReference type="InterPro" id="IPR008927">
    <property type="entry name" value="6-PGluconate_DH-like_C_sf"/>
</dbReference>
<keyword evidence="6" id="KW-1185">Reference proteome</keyword>
<dbReference type="RefSeq" id="WP_284257744.1">
    <property type="nucleotide sequence ID" value="NZ_BSOS01000049.1"/>
</dbReference>
<dbReference type="InterPro" id="IPR013328">
    <property type="entry name" value="6PGD_dom2"/>
</dbReference>
<gene>
    <name evidence="5" type="ORF">GCM10010909_17130</name>
</gene>